<evidence type="ECO:0000313" key="2">
    <source>
        <dbReference type="EMBL" id="WNO04515.1"/>
    </source>
</evidence>
<sequence length="82" mass="9553">MDSKTNNALARNKRAKFVELANKRVNRAIKDLELVANLANRRNYDFDEEQAKKIIKVLQNQMDLLKQSFLNGNSSRQITFEL</sequence>
<name>A0ABZ0AXW6_9BURK</name>
<evidence type="ECO:0000313" key="3">
    <source>
        <dbReference type="Proteomes" id="UP001302257"/>
    </source>
</evidence>
<keyword evidence="3" id="KW-1185">Reference proteome</keyword>
<protein>
    <submittedName>
        <fullName evidence="2">Uncharacterized protein</fullName>
    </submittedName>
</protein>
<dbReference type="EMBL" id="CP132507">
    <property type="protein sequence ID" value="WNO04515.1"/>
    <property type="molecule type" value="Genomic_DNA"/>
</dbReference>
<accession>A0ABZ0AXW6</accession>
<feature type="coiled-coil region" evidence="1">
    <location>
        <begin position="22"/>
        <end position="68"/>
    </location>
</feature>
<gene>
    <name evidence="2" type="ORF">RAN89_16715</name>
</gene>
<keyword evidence="1" id="KW-0175">Coiled coil</keyword>
<organism evidence="2 3">
    <name type="scientific">Rhodoferax mekongensis</name>
    <dbReference type="NCBI Taxonomy" id="3068341"/>
    <lineage>
        <taxon>Bacteria</taxon>
        <taxon>Pseudomonadati</taxon>
        <taxon>Pseudomonadota</taxon>
        <taxon>Betaproteobacteria</taxon>
        <taxon>Burkholderiales</taxon>
        <taxon>Comamonadaceae</taxon>
        <taxon>Rhodoferax</taxon>
    </lineage>
</organism>
<dbReference type="Proteomes" id="UP001302257">
    <property type="component" value="Chromosome"/>
</dbReference>
<evidence type="ECO:0000256" key="1">
    <source>
        <dbReference type="SAM" id="Coils"/>
    </source>
</evidence>
<proteinExistence type="predicted"/>
<reference evidence="2 3" key="1">
    <citation type="submission" date="2023-08" db="EMBL/GenBank/DDBJ databases">
        <title>Rhodoferax potami sp. nov. and Rhodoferax mekongensis sp. nov., isolated from the Mekong River in Thailand.</title>
        <authorList>
            <person name="Kitikhun S."/>
            <person name="Charoenyingcharoen P."/>
            <person name="Siriarchawattana P."/>
            <person name="Likhitrattanapisal S."/>
            <person name="Nilsakha T."/>
            <person name="Chanpet A."/>
            <person name="Rattanawaree P."/>
            <person name="Ingsriswang S."/>
        </authorList>
    </citation>
    <scope>NUCLEOTIDE SEQUENCE [LARGE SCALE GENOMIC DNA]</scope>
    <source>
        <strain evidence="2 3">TBRC 17307</strain>
    </source>
</reference>
<dbReference type="RefSeq" id="WP_313867352.1">
    <property type="nucleotide sequence ID" value="NZ_CP132507.1"/>
</dbReference>